<feature type="compositionally biased region" description="Pro residues" evidence="1">
    <location>
        <begin position="36"/>
        <end position="46"/>
    </location>
</feature>
<name>A0A1H3LNU7_9ACTN</name>
<proteinExistence type="predicted"/>
<evidence type="ECO:0000256" key="2">
    <source>
        <dbReference type="SAM" id="Phobius"/>
    </source>
</evidence>
<evidence type="ECO:0000313" key="3">
    <source>
        <dbReference type="EMBL" id="SDY66217.1"/>
    </source>
</evidence>
<feature type="region of interest" description="Disordered" evidence="1">
    <location>
        <begin position="1"/>
        <end position="46"/>
    </location>
</feature>
<evidence type="ECO:0000256" key="1">
    <source>
        <dbReference type="SAM" id="MobiDB-lite"/>
    </source>
</evidence>
<dbReference type="STRING" id="137265.SAMN05421684_0879"/>
<keyword evidence="2" id="KW-1133">Transmembrane helix</keyword>
<dbReference type="EMBL" id="FNQB01000001">
    <property type="protein sequence ID" value="SDY66217.1"/>
    <property type="molecule type" value="Genomic_DNA"/>
</dbReference>
<feature type="compositionally biased region" description="Pro residues" evidence="1">
    <location>
        <begin position="16"/>
        <end position="27"/>
    </location>
</feature>
<keyword evidence="2" id="KW-0472">Membrane</keyword>
<dbReference type="Proteomes" id="UP000199632">
    <property type="component" value="Unassembled WGS sequence"/>
</dbReference>
<dbReference type="AlphaFoldDB" id="A0A1H3LNU7"/>
<feature type="compositionally biased region" description="Low complexity" evidence="1">
    <location>
        <begin position="84"/>
        <end position="98"/>
    </location>
</feature>
<dbReference type="OrthoDB" id="5171966at2"/>
<keyword evidence="4" id="KW-1185">Reference proteome</keyword>
<organism evidence="3 4">
    <name type="scientific">Asanoa ishikariensis</name>
    <dbReference type="NCBI Taxonomy" id="137265"/>
    <lineage>
        <taxon>Bacteria</taxon>
        <taxon>Bacillati</taxon>
        <taxon>Actinomycetota</taxon>
        <taxon>Actinomycetes</taxon>
        <taxon>Micromonosporales</taxon>
        <taxon>Micromonosporaceae</taxon>
        <taxon>Asanoa</taxon>
    </lineage>
</organism>
<feature type="transmembrane region" description="Helical" evidence="2">
    <location>
        <begin position="128"/>
        <end position="149"/>
    </location>
</feature>
<keyword evidence="2" id="KW-0812">Transmembrane</keyword>
<protein>
    <recommendedName>
        <fullName evidence="5">Peptidase MA superfamily protein</fullName>
    </recommendedName>
</protein>
<dbReference type="RefSeq" id="WP_090787464.1">
    <property type="nucleotide sequence ID" value="NZ_BOND01000015.1"/>
</dbReference>
<evidence type="ECO:0000313" key="4">
    <source>
        <dbReference type="Proteomes" id="UP000199632"/>
    </source>
</evidence>
<feature type="region of interest" description="Disordered" evidence="1">
    <location>
        <begin position="84"/>
        <end position="122"/>
    </location>
</feature>
<sequence>MAYGDIDPINADEPANVPPAAQPPPLAVPSAEAPDEPPLALPAPLPPFALPPLAAPPVAVSPFAPPPDAVPPLAAEPTVAEPSLAAAVPAADAPAVESPEMRPSTESPASTEADVPPVGPAPKRKRGLLVGLVVTLVLVLLAVPAFLALGSGGADEAATAAAPSPSASAAAAPTGPPASPKPGDPPYVAFAWAKASILQSLTDMSTAYAAGSLAGFVKPAADKKLRGELEVRFRSLRAMKVSNLKLTADSGPFDDKKVGGYSEWGVTVAINHCFVVPSCEPDKMLVDTAWRDSPSGYRLVKWSRVKDLRGPQPWEVSTLTAAVGSRAIVAAPKSLAGRARSFLPAAERAAKIADKYVLGRKPDRYVIYLAGPSDWKKWFGGSEDWAIGFAIPASEERSDIVLRAEEISGGYAESVMKHEMGHVATLAGRDYRDYNGENWWLTEGIAEYIEWDGRSVGSYDRKLSSRKFLREKSYKGNLERLVPDDDAPDWQIDAAYGLAYYATRCVADQYGHKKLMKFADQVLRNGRPSEAESPVILGADWKTVTKRCLTYTKQKVGA</sequence>
<evidence type="ECO:0008006" key="5">
    <source>
        <dbReference type="Google" id="ProtNLM"/>
    </source>
</evidence>
<reference evidence="4" key="1">
    <citation type="submission" date="2016-10" db="EMBL/GenBank/DDBJ databases">
        <authorList>
            <person name="Varghese N."/>
            <person name="Submissions S."/>
        </authorList>
    </citation>
    <scope>NUCLEOTIDE SEQUENCE [LARGE SCALE GENOMIC DNA]</scope>
    <source>
        <strain evidence="4">DSM 44718</strain>
    </source>
</reference>
<accession>A0A1H3LNU7</accession>
<gene>
    <name evidence="3" type="ORF">SAMN05421684_0879</name>
</gene>